<evidence type="ECO:0000313" key="1">
    <source>
        <dbReference type="EMBL" id="KAJ9637131.1"/>
    </source>
</evidence>
<dbReference type="EMBL" id="JAPDRP010000023">
    <property type="protein sequence ID" value="KAJ9637131.1"/>
    <property type="molecule type" value="Genomic_DNA"/>
</dbReference>
<evidence type="ECO:0000313" key="2">
    <source>
        <dbReference type="Proteomes" id="UP001172680"/>
    </source>
</evidence>
<protein>
    <submittedName>
        <fullName evidence="1">Uncharacterized protein</fullName>
    </submittedName>
</protein>
<organism evidence="1 2">
    <name type="scientific">Coniosporium tulheliwenetii</name>
    <dbReference type="NCBI Taxonomy" id="3383036"/>
    <lineage>
        <taxon>Eukaryota</taxon>
        <taxon>Fungi</taxon>
        <taxon>Dikarya</taxon>
        <taxon>Ascomycota</taxon>
        <taxon>Pezizomycotina</taxon>
        <taxon>Dothideomycetes</taxon>
        <taxon>Dothideomycetes incertae sedis</taxon>
        <taxon>Coniosporium</taxon>
    </lineage>
</organism>
<gene>
    <name evidence="1" type="ORF">H2199_007417</name>
</gene>
<reference evidence="1" key="1">
    <citation type="submission" date="2022-10" db="EMBL/GenBank/DDBJ databases">
        <title>Culturing micro-colonial fungi from biological soil crusts in the Mojave desert and describing Neophaeococcomyces mojavensis, and introducing the new genera and species Taxawa tesnikishii.</title>
        <authorList>
            <person name="Kurbessoian T."/>
            <person name="Stajich J.E."/>
        </authorList>
    </citation>
    <scope>NUCLEOTIDE SEQUENCE</scope>
    <source>
        <strain evidence="1">JES_115</strain>
    </source>
</reference>
<accession>A0ACC2YP30</accession>
<keyword evidence="2" id="KW-1185">Reference proteome</keyword>
<name>A0ACC2YP30_9PEZI</name>
<comment type="caution">
    <text evidence="1">The sequence shown here is derived from an EMBL/GenBank/DDBJ whole genome shotgun (WGS) entry which is preliminary data.</text>
</comment>
<sequence length="684" mass="75109">MSALHDALKVLRPKDFSEVPQDDLGVFLRDIFAQAELIVNSVPPPPGGSDFASSKRSRSDSNGAKRASEITSSPARPPPLDPSHEDLQKSWGKPLKLGPKENPLGISVYKMAGHDRHGAWFARRSVHEGLGFAKWKKAMRREFAESLAVQGGPGAGSIRGIGSDQRLERKDVEGIGRMEVYQLSAQFPGPTAPREFITLLLTSDGALSDKSAIKQSIPRHYMVVSIPVTHPDAPPRNGYVRGEYESVEMIREIPLTPHKPDAKTREANIERKENAADDDPETNPVEWIMVTRSDPGGGIPRFMVDRGTPGSIAGDAVKFLDWACGKEEIPDEDADAGAQEAAQELKKQQDSTDAAQINGHPAGIRDESPTKAYESAPPTQGGLLASALPALSSVTNAVESGIAAYAPAAVQNYLPETLQPKNDGADDDDSSDTSSIDSFTSVEEFRTAEDNISTPRASRIGDSTDSLTSMNSITPSAIDSPTSARTHHDKELEKIEKKKAQLDEKLQKSRQKEIGDSEKARQKYEAQVRKAQEKHDREMAKLEARRQKEAARLAARKQKEDQKNALTKTQRERDEWKMKAEVLAQENKVLHEQVRELQRENTALVAKMGKLGQGPEVIRQIREELAGGRSRASSGASNRPSPSVRSKRSAELVGARLDRGVNRGQWTCRRRLGCVLFSTYYFQA</sequence>
<dbReference type="Proteomes" id="UP001172680">
    <property type="component" value="Unassembled WGS sequence"/>
</dbReference>
<proteinExistence type="predicted"/>